<evidence type="ECO:0008006" key="4">
    <source>
        <dbReference type="Google" id="ProtNLM"/>
    </source>
</evidence>
<feature type="signal peptide" evidence="1">
    <location>
        <begin position="1"/>
        <end position="20"/>
    </location>
</feature>
<comment type="caution">
    <text evidence="2">The sequence shown here is derived from an EMBL/GenBank/DDBJ whole genome shotgun (WGS) entry which is preliminary data.</text>
</comment>
<evidence type="ECO:0000313" key="2">
    <source>
        <dbReference type="EMBL" id="VFB17010.1"/>
    </source>
</evidence>
<organism evidence="2 3">
    <name type="scientific">Urinicoccus massiliensis</name>
    <dbReference type="NCBI Taxonomy" id="1723382"/>
    <lineage>
        <taxon>Bacteria</taxon>
        <taxon>Bacillati</taxon>
        <taxon>Bacillota</taxon>
        <taxon>Tissierellia</taxon>
        <taxon>Tissierellales</taxon>
        <taxon>Peptoniphilaceae</taxon>
        <taxon>Urinicoccus</taxon>
    </lineage>
</organism>
<dbReference type="RefSeq" id="WP_052099289.1">
    <property type="nucleotide sequence ID" value="NZ_CAACYI010000001.1"/>
</dbReference>
<protein>
    <recommendedName>
        <fullName evidence="4">Lipoprotein</fullName>
    </recommendedName>
</protein>
<dbReference type="EMBL" id="CAACYI010000001">
    <property type="protein sequence ID" value="VFB17010.1"/>
    <property type="molecule type" value="Genomic_DNA"/>
</dbReference>
<gene>
    <name evidence="2" type="ORF">NCTC13150_01588</name>
</gene>
<evidence type="ECO:0000256" key="1">
    <source>
        <dbReference type="SAM" id="SignalP"/>
    </source>
</evidence>
<dbReference type="AlphaFoldDB" id="A0A8H2MA09"/>
<evidence type="ECO:0000313" key="3">
    <source>
        <dbReference type="Proteomes" id="UP000377798"/>
    </source>
</evidence>
<keyword evidence="3" id="KW-1185">Reference proteome</keyword>
<proteinExistence type="predicted"/>
<accession>A0A8H2MA09</accession>
<keyword evidence="1" id="KW-0732">Signal</keyword>
<reference evidence="2 3" key="1">
    <citation type="submission" date="2019-02" db="EMBL/GenBank/DDBJ databases">
        <authorList>
            <consortium name="Pathogen Informatics"/>
        </authorList>
    </citation>
    <scope>NUCLEOTIDE SEQUENCE [LARGE SCALE GENOMIC DNA]</scope>
    <source>
        <strain evidence="2 3">3012STDY7089603</strain>
    </source>
</reference>
<sequence length="211" mass="23546">MKKILKILLGLALICLVACQGEKEASQPALGPMVRIKDELYLSTGYVNSLVTCGTADGQITSTVPNSQEPREDNQSNFGKGYDWQVWEGGYVSVKIDDQWILFRNIAMDSNQIPSCVAHFKARVLETEEDRLLVQATEIDDGFVLLKRSLTKPIALDIDNLDHAKDGQVTTQGLEGKEVEVWFDGQISQEEPEKSTPIFLGQIYKIQVLED</sequence>
<dbReference type="Proteomes" id="UP000377798">
    <property type="component" value="Unassembled WGS sequence"/>
</dbReference>
<feature type="chain" id="PRO_5038583854" description="Lipoprotein" evidence="1">
    <location>
        <begin position="21"/>
        <end position="211"/>
    </location>
</feature>
<name>A0A8H2MA09_9FIRM</name>